<evidence type="ECO:0000256" key="1">
    <source>
        <dbReference type="SAM" id="MobiDB-lite"/>
    </source>
</evidence>
<evidence type="ECO:0000259" key="3">
    <source>
        <dbReference type="PROSITE" id="PS50144"/>
    </source>
</evidence>
<feature type="compositionally biased region" description="Low complexity" evidence="1">
    <location>
        <begin position="340"/>
        <end position="353"/>
    </location>
</feature>
<name>A0A183C8R7_GLOPA</name>
<dbReference type="WBParaSite" id="GPLIN_000926300">
    <property type="protein sequence ID" value="GPLIN_000926300"/>
    <property type="gene ID" value="GPLIN_000926300"/>
</dbReference>
<dbReference type="SUPFAM" id="SSF52313">
    <property type="entry name" value="Ribosomal protein S2"/>
    <property type="match status" value="1"/>
</dbReference>
<dbReference type="Proteomes" id="UP000050741">
    <property type="component" value="Unassembled WGS sequence"/>
</dbReference>
<dbReference type="Gene3D" id="2.60.210.10">
    <property type="entry name" value="Apoptosis, Tumor Necrosis Factor Receptor Associated Protein 2, Chain A"/>
    <property type="match status" value="1"/>
</dbReference>
<sequence length="833" mass="93054">MALDGIHIINIRKTWEKLLFAAPTITQRAVLKFAAHIGAMPIVGRFTPGSLTNQIQKNFKNKHSIGLMFANCAGSRFHEQCQGPQPGVISDQLRDALGIGLRVLPPWIYRMRQLGLLNGYPPAYRKRATEQLTVKFHIEDETTPAAEGRRKRKHAETTGEDDRCRIKPEKLIRYSGFNYEKDDYVDFDAQQWLIPPWDTFVQAQQHYIDQHLPPSPSPPTALSKKMPTTMGPCAEDEQVEEEEEPDDEAVDEPDEDVLFVDASRTLSKKKGNATLEEGEIVDESEEETDLDLRKLNTNNIDDNVTMRKSKKTTTKKLRKKRKTAAVPNAPSDDLPPPSAPQQKQKAPDAMAPPNSAEGGGVQGGPSTSNEQLGEQQQQELMVVLEVQLGTHVPTESSGGGEAAVGKLGNWHSSFPASTALHILRLLQANASNCEKCNMSNSSPLNIRNRKRLLDTGDGADVHFLVGAGDEKELLPAHKSILRTASDVFAAMFRFDAENTKAVAVGTSKEVDPVVITDVELGAFKTMLAFIYTDDLRGLNRNNAVDVLYAAKKYGIAKLVFVAFGQARRSRGEEQLLCTILERDELMISEELTIWNAAIRWADNQCNQKGKECSAENRREILGPALFKIRFPLIREVDFCAKIAPSKVLMDAELLSVYMNRSHPDGAMPELYPLKFLTRSRSLAKSDNDDLTKRRAKTRIALKIEKVSEFAREGEKSARVSEAVYIWDRQWKILATVHDQHLGFYLQCNVGNIAPDWASCTSANLQIISQKEGKKDFTRLICDKLFCAFNVSEGYTQFMAFKTLMDPNNGWYDVKNDMVLLEAEVTADEPTGCK</sequence>
<dbReference type="SMART" id="SM00061">
    <property type="entry name" value="MATH"/>
    <property type="match status" value="1"/>
</dbReference>
<feature type="domain" description="BTB" evidence="2">
    <location>
        <begin position="459"/>
        <end position="535"/>
    </location>
</feature>
<feature type="compositionally biased region" description="Acidic residues" evidence="1">
    <location>
        <begin position="276"/>
        <end position="289"/>
    </location>
</feature>
<evidence type="ECO:0000313" key="4">
    <source>
        <dbReference type="Proteomes" id="UP000050741"/>
    </source>
</evidence>
<evidence type="ECO:0000313" key="5">
    <source>
        <dbReference type="WBParaSite" id="GPLIN_000926300"/>
    </source>
</evidence>
<organism evidence="4 5">
    <name type="scientific">Globodera pallida</name>
    <name type="common">Potato cyst nematode worm</name>
    <name type="synonym">Heterodera pallida</name>
    <dbReference type="NCBI Taxonomy" id="36090"/>
    <lineage>
        <taxon>Eukaryota</taxon>
        <taxon>Metazoa</taxon>
        <taxon>Ecdysozoa</taxon>
        <taxon>Nematoda</taxon>
        <taxon>Chromadorea</taxon>
        <taxon>Rhabditida</taxon>
        <taxon>Tylenchina</taxon>
        <taxon>Tylenchomorpha</taxon>
        <taxon>Tylenchoidea</taxon>
        <taxon>Heteroderidae</taxon>
        <taxon>Heteroderinae</taxon>
        <taxon>Globodera</taxon>
    </lineage>
</organism>
<dbReference type="InterPro" id="IPR006568">
    <property type="entry name" value="PSP_pro-rich"/>
</dbReference>
<dbReference type="Gene3D" id="1.25.40.420">
    <property type="match status" value="1"/>
</dbReference>
<feature type="domain" description="MATH" evidence="3">
    <location>
        <begin position="696"/>
        <end position="824"/>
    </location>
</feature>
<feature type="compositionally biased region" description="Basic residues" evidence="1">
    <location>
        <begin position="307"/>
        <end position="323"/>
    </location>
</feature>
<dbReference type="InterPro" id="IPR011333">
    <property type="entry name" value="SKP1/BTB/POZ_sf"/>
</dbReference>
<dbReference type="SMART" id="SM00581">
    <property type="entry name" value="PSP"/>
    <property type="match status" value="1"/>
</dbReference>
<dbReference type="SMART" id="SM00875">
    <property type="entry name" value="BACK"/>
    <property type="match status" value="1"/>
</dbReference>
<dbReference type="InterPro" id="IPR000210">
    <property type="entry name" value="BTB/POZ_dom"/>
</dbReference>
<dbReference type="Gene3D" id="3.40.50.10490">
    <property type="entry name" value="Glucose-6-phosphate isomerase like protein, domain 1"/>
    <property type="match status" value="1"/>
</dbReference>
<dbReference type="InterPro" id="IPR002083">
    <property type="entry name" value="MATH/TRAF_dom"/>
</dbReference>
<dbReference type="SUPFAM" id="SSF54695">
    <property type="entry name" value="POZ domain"/>
    <property type="match status" value="1"/>
</dbReference>
<dbReference type="PANTHER" id="PTHR45774:SF4">
    <property type="entry name" value="AXUNDEAD, ISOFORM F"/>
    <property type="match status" value="1"/>
</dbReference>
<proteinExistence type="predicted"/>
<dbReference type="Pfam" id="PF04046">
    <property type="entry name" value="PSP"/>
    <property type="match status" value="1"/>
</dbReference>
<dbReference type="SUPFAM" id="SSF49599">
    <property type="entry name" value="TRAF domain-like"/>
    <property type="match status" value="1"/>
</dbReference>
<evidence type="ECO:0000259" key="2">
    <source>
        <dbReference type="PROSITE" id="PS50097"/>
    </source>
</evidence>
<dbReference type="PANTHER" id="PTHR45774">
    <property type="entry name" value="BTB/POZ DOMAIN-CONTAINING"/>
    <property type="match status" value="1"/>
</dbReference>
<accession>A0A183C8R7</accession>
<dbReference type="AlphaFoldDB" id="A0A183C8R7"/>
<dbReference type="Pfam" id="PF00651">
    <property type="entry name" value="BTB"/>
    <property type="match status" value="1"/>
</dbReference>
<keyword evidence="4" id="KW-1185">Reference proteome</keyword>
<dbReference type="Gene3D" id="3.30.710.10">
    <property type="entry name" value="Potassium Channel Kv1.1, Chain A"/>
    <property type="match status" value="1"/>
</dbReference>
<feature type="region of interest" description="Disordered" evidence="1">
    <location>
        <begin position="209"/>
        <end position="375"/>
    </location>
</feature>
<dbReference type="InterPro" id="IPR023591">
    <property type="entry name" value="Ribosomal_uS2_flav_dom_sf"/>
</dbReference>
<dbReference type="SMART" id="SM00225">
    <property type="entry name" value="BTB"/>
    <property type="match status" value="1"/>
</dbReference>
<feature type="region of interest" description="Disordered" evidence="1">
    <location>
        <begin position="138"/>
        <end position="162"/>
    </location>
</feature>
<dbReference type="PROSITE" id="PS50144">
    <property type="entry name" value="MATH"/>
    <property type="match status" value="1"/>
</dbReference>
<dbReference type="PROSITE" id="PS50097">
    <property type="entry name" value="BTB"/>
    <property type="match status" value="1"/>
</dbReference>
<dbReference type="GO" id="GO:0022008">
    <property type="term" value="P:neurogenesis"/>
    <property type="evidence" value="ECO:0007669"/>
    <property type="project" value="TreeGrafter"/>
</dbReference>
<feature type="compositionally biased region" description="Acidic residues" evidence="1">
    <location>
        <begin position="234"/>
        <end position="258"/>
    </location>
</feature>
<protein>
    <submittedName>
        <fullName evidence="5">BTB domain-containing protein</fullName>
    </submittedName>
</protein>
<reference evidence="4" key="1">
    <citation type="submission" date="2014-05" db="EMBL/GenBank/DDBJ databases">
        <title>The genome and life-stage specific transcriptomes of Globodera pallida elucidate key aspects of plant parasitism by a cyst nematode.</title>
        <authorList>
            <person name="Cotton J.A."/>
            <person name="Lilley C.J."/>
            <person name="Jones L.M."/>
            <person name="Kikuchi T."/>
            <person name="Reid A.J."/>
            <person name="Thorpe P."/>
            <person name="Tsai I.J."/>
            <person name="Beasley H."/>
            <person name="Blok V."/>
            <person name="Cock P.J.A."/>
            <person name="Van den Akker S.E."/>
            <person name="Holroyd N."/>
            <person name="Hunt M."/>
            <person name="Mantelin S."/>
            <person name="Naghra H."/>
            <person name="Pain A."/>
            <person name="Palomares-Rius J.E."/>
            <person name="Zarowiecki M."/>
            <person name="Berriman M."/>
            <person name="Jones J.T."/>
            <person name="Urwin P.E."/>
        </authorList>
    </citation>
    <scope>NUCLEOTIDE SEQUENCE [LARGE SCALE GENOMIC DNA]</scope>
    <source>
        <strain evidence="4">Lindley</strain>
    </source>
</reference>
<dbReference type="Pfam" id="PF22486">
    <property type="entry name" value="MATH_2"/>
    <property type="match status" value="1"/>
</dbReference>
<dbReference type="Pfam" id="PF07707">
    <property type="entry name" value="BACK"/>
    <property type="match status" value="1"/>
</dbReference>
<dbReference type="GO" id="GO:0005829">
    <property type="term" value="C:cytosol"/>
    <property type="evidence" value="ECO:0007669"/>
    <property type="project" value="TreeGrafter"/>
</dbReference>
<reference evidence="5" key="2">
    <citation type="submission" date="2016-06" db="UniProtKB">
        <authorList>
            <consortium name="WormBaseParasite"/>
        </authorList>
    </citation>
    <scope>IDENTIFICATION</scope>
</reference>
<dbReference type="InterPro" id="IPR011705">
    <property type="entry name" value="BACK"/>
</dbReference>
<dbReference type="InterPro" id="IPR008974">
    <property type="entry name" value="TRAF-like"/>
</dbReference>